<keyword evidence="2" id="KW-1185">Reference proteome</keyword>
<dbReference type="InterPro" id="IPR009489">
    <property type="entry name" value="PAR1"/>
</dbReference>
<name>A0AA88W338_9ASTE</name>
<sequence length="51" mass="5184">VFLPDLCQRQRTNPHRAMIELLSSGAAAAAAGPASVGSSQYVSAAPAPAYI</sequence>
<reference evidence="1" key="1">
    <citation type="submission" date="2022-12" db="EMBL/GenBank/DDBJ databases">
        <title>Draft genome assemblies for two species of Escallonia (Escalloniales).</title>
        <authorList>
            <person name="Chanderbali A."/>
            <person name="Dervinis C."/>
            <person name="Anghel I."/>
            <person name="Soltis D."/>
            <person name="Soltis P."/>
            <person name="Zapata F."/>
        </authorList>
    </citation>
    <scope>NUCLEOTIDE SEQUENCE</scope>
    <source>
        <strain evidence="1">UCBG64.0493</strain>
        <tissue evidence="1">Leaf</tissue>
    </source>
</reference>
<evidence type="ECO:0000313" key="1">
    <source>
        <dbReference type="EMBL" id="KAK3018969.1"/>
    </source>
</evidence>
<dbReference type="AlphaFoldDB" id="A0AA88W338"/>
<proteinExistence type="predicted"/>
<protein>
    <submittedName>
        <fullName evidence="1">Uncharacterized protein</fullName>
    </submittedName>
</protein>
<evidence type="ECO:0000313" key="2">
    <source>
        <dbReference type="Proteomes" id="UP001188597"/>
    </source>
</evidence>
<feature type="non-terminal residue" evidence="1">
    <location>
        <position position="1"/>
    </location>
</feature>
<dbReference type="EMBL" id="JAVXUP010000906">
    <property type="protein sequence ID" value="KAK3018969.1"/>
    <property type="molecule type" value="Genomic_DNA"/>
</dbReference>
<organism evidence="1 2">
    <name type="scientific">Escallonia herrerae</name>
    <dbReference type="NCBI Taxonomy" id="1293975"/>
    <lineage>
        <taxon>Eukaryota</taxon>
        <taxon>Viridiplantae</taxon>
        <taxon>Streptophyta</taxon>
        <taxon>Embryophyta</taxon>
        <taxon>Tracheophyta</taxon>
        <taxon>Spermatophyta</taxon>
        <taxon>Magnoliopsida</taxon>
        <taxon>eudicotyledons</taxon>
        <taxon>Gunneridae</taxon>
        <taxon>Pentapetalae</taxon>
        <taxon>asterids</taxon>
        <taxon>campanulids</taxon>
        <taxon>Escalloniales</taxon>
        <taxon>Escalloniaceae</taxon>
        <taxon>Escallonia</taxon>
    </lineage>
</organism>
<dbReference type="Proteomes" id="UP001188597">
    <property type="component" value="Unassembled WGS sequence"/>
</dbReference>
<gene>
    <name evidence="1" type="ORF">RJ639_003388</name>
</gene>
<accession>A0AA88W338</accession>
<dbReference type="Pfam" id="PF06521">
    <property type="entry name" value="PAR1"/>
    <property type="match status" value="1"/>
</dbReference>
<comment type="caution">
    <text evidence="1">The sequence shown here is derived from an EMBL/GenBank/DDBJ whole genome shotgun (WGS) entry which is preliminary data.</text>
</comment>